<dbReference type="RefSeq" id="WP_190214054.1">
    <property type="nucleotide sequence ID" value="NZ_BNBO01000046.1"/>
</dbReference>
<reference evidence="1" key="1">
    <citation type="journal article" date="2014" name="Int. J. Syst. Evol. Microbiol.">
        <title>Complete genome sequence of Corynebacterium casei LMG S-19264T (=DSM 44701T), isolated from a smear-ripened cheese.</title>
        <authorList>
            <consortium name="US DOE Joint Genome Institute (JGI-PGF)"/>
            <person name="Walter F."/>
            <person name="Albersmeier A."/>
            <person name="Kalinowski J."/>
            <person name="Ruckert C."/>
        </authorList>
    </citation>
    <scope>NUCLEOTIDE SEQUENCE</scope>
    <source>
        <strain evidence="1">JCM 4646</strain>
    </source>
</reference>
<dbReference type="GeneID" id="95356335"/>
<reference evidence="1" key="2">
    <citation type="submission" date="2020-09" db="EMBL/GenBank/DDBJ databases">
        <authorList>
            <person name="Sun Q."/>
            <person name="Ohkuma M."/>
        </authorList>
    </citation>
    <scope>NUCLEOTIDE SEQUENCE</scope>
    <source>
        <strain evidence="1">JCM 4646</strain>
    </source>
</reference>
<dbReference type="EMBL" id="BNBO01000046">
    <property type="protein sequence ID" value="GHH80228.1"/>
    <property type="molecule type" value="Genomic_DNA"/>
</dbReference>
<name>A0A919G8W7_9ACTN</name>
<dbReference type="Proteomes" id="UP000617734">
    <property type="component" value="Unassembled WGS sequence"/>
</dbReference>
<sequence length="86" mass="8767">MPDLGAPPGAAPVPAAVARPAAPAAAGRDTEVRPLGVEFTPTGDPEVDAALGRLEVLDGVPTEGHLPVYEDVHQRLGETLAALDRP</sequence>
<proteinExistence type="predicted"/>
<evidence type="ECO:0000313" key="1">
    <source>
        <dbReference type="EMBL" id="GHH80228.1"/>
    </source>
</evidence>
<protein>
    <submittedName>
        <fullName evidence="1">Uncharacterized protein</fullName>
    </submittedName>
</protein>
<organism evidence="1 2">
    <name type="scientific">Kitasatospora indigofera</name>
    <dbReference type="NCBI Taxonomy" id="67307"/>
    <lineage>
        <taxon>Bacteria</taxon>
        <taxon>Bacillati</taxon>
        <taxon>Actinomycetota</taxon>
        <taxon>Actinomycetes</taxon>
        <taxon>Kitasatosporales</taxon>
        <taxon>Streptomycetaceae</taxon>
        <taxon>Kitasatospora</taxon>
    </lineage>
</organism>
<keyword evidence="2" id="KW-1185">Reference proteome</keyword>
<comment type="caution">
    <text evidence="1">The sequence shown here is derived from an EMBL/GenBank/DDBJ whole genome shotgun (WGS) entry which is preliminary data.</text>
</comment>
<gene>
    <name evidence="1" type="ORF">GCM10018781_59980</name>
</gene>
<accession>A0A919G8W7</accession>
<evidence type="ECO:0000313" key="2">
    <source>
        <dbReference type="Proteomes" id="UP000617734"/>
    </source>
</evidence>
<dbReference type="AlphaFoldDB" id="A0A919G8W7"/>